<accession>A0A8G1QU57</accession>
<dbReference type="RefSeq" id="XP_025512308.1">
    <property type="nucleotide sequence ID" value="XM_025660803.1"/>
</dbReference>
<sequence length="51" mass="5319">MRSLLPIDSASPVADWPVPGNKHLHVGAGLASCRTSTHPPSQSRPSCQGDV</sequence>
<name>A0A8G1QU57_9EURO</name>
<dbReference type="PROSITE" id="PS51257">
    <property type="entry name" value="PROKAR_LIPOPROTEIN"/>
    <property type="match status" value="1"/>
</dbReference>
<feature type="region of interest" description="Disordered" evidence="1">
    <location>
        <begin position="32"/>
        <end position="51"/>
    </location>
</feature>
<dbReference type="EMBL" id="KZ825072">
    <property type="protein sequence ID" value="RAH54386.1"/>
    <property type="molecule type" value="Genomic_DNA"/>
</dbReference>
<dbReference type="AlphaFoldDB" id="A0A8G1QU57"/>
<evidence type="ECO:0000256" key="1">
    <source>
        <dbReference type="SAM" id="MobiDB-lite"/>
    </source>
</evidence>
<proteinExistence type="predicted"/>
<protein>
    <submittedName>
        <fullName evidence="2">Uncharacterized protein</fullName>
    </submittedName>
</protein>
<gene>
    <name evidence="2" type="ORF">BO85DRAFT_452334</name>
</gene>
<organism evidence="2 3">
    <name type="scientific">Aspergillus piperis CBS 112811</name>
    <dbReference type="NCBI Taxonomy" id="1448313"/>
    <lineage>
        <taxon>Eukaryota</taxon>
        <taxon>Fungi</taxon>
        <taxon>Dikarya</taxon>
        <taxon>Ascomycota</taxon>
        <taxon>Pezizomycotina</taxon>
        <taxon>Eurotiomycetes</taxon>
        <taxon>Eurotiomycetidae</taxon>
        <taxon>Eurotiales</taxon>
        <taxon>Aspergillaceae</taxon>
        <taxon>Aspergillus</taxon>
        <taxon>Aspergillus subgen. Circumdati</taxon>
    </lineage>
</organism>
<dbReference type="Proteomes" id="UP000249526">
    <property type="component" value="Unassembled WGS sequence"/>
</dbReference>
<evidence type="ECO:0000313" key="2">
    <source>
        <dbReference type="EMBL" id="RAH54386.1"/>
    </source>
</evidence>
<dbReference type="GeneID" id="37164205"/>
<feature type="compositionally biased region" description="Polar residues" evidence="1">
    <location>
        <begin position="33"/>
        <end position="51"/>
    </location>
</feature>
<evidence type="ECO:0000313" key="3">
    <source>
        <dbReference type="Proteomes" id="UP000249526"/>
    </source>
</evidence>
<keyword evidence="3" id="KW-1185">Reference proteome</keyword>
<reference evidence="2 3" key="1">
    <citation type="submission" date="2018-02" db="EMBL/GenBank/DDBJ databases">
        <title>The genomes of Aspergillus section Nigri reveals drivers in fungal speciation.</title>
        <authorList>
            <consortium name="DOE Joint Genome Institute"/>
            <person name="Vesth T.C."/>
            <person name="Nybo J."/>
            <person name="Theobald S."/>
            <person name="Brandl J."/>
            <person name="Frisvad J.C."/>
            <person name="Nielsen K.F."/>
            <person name="Lyhne E.K."/>
            <person name="Kogle M.E."/>
            <person name="Kuo A."/>
            <person name="Riley R."/>
            <person name="Clum A."/>
            <person name="Nolan M."/>
            <person name="Lipzen A."/>
            <person name="Salamov A."/>
            <person name="Henrissat B."/>
            <person name="Wiebenga A."/>
            <person name="De vries R.P."/>
            <person name="Grigoriev I.V."/>
            <person name="Mortensen U.H."/>
            <person name="Andersen M.R."/>
            <person name="Baker S.E."/>
        </authorList>
    </citation>
    <scope>NUCLEOTIDE SEQUENCE [LARGE SCALE GENOMIC DNA]</scope>
    <source>
        <strain evidence="2 3">CBS 112811</strain>
    </source>
</reference>